<evidence type="ECO:0000256" key="1">
    <source>
        <dbReference type="SAM" id="MobiDB-lite"/>
    </source>
</evidence>
<protein>
    <submittedName>
        <fullName evidence="3">Heterokaryon incompatibility protein het-6</fullName>
    </submittedName>
</protein>
<reference evidence="3 4" key="1">
    <citation type="submission" date="2020-05" db="EMBL/GenBank/DDBJ databases">
        <title>Identification and distribution of gene clusters putatively required for synthesis of sphingolipid metabolism inhibitors in phylogenetically diverse species of the filamentous fungus Fusarium.</title>
        <authorList>
            <person name="Kim H.-S."/>
            <person name="Busman M."/>
            <person name="Brown D.W."/>
            <person name="Divon H."/>
            <person name="Uhlig S."/>
            <person name="Proctor R.H."/>
        </authorList>
    </citation>
    <scope>NUCLEOTIDE SEQUENCE [LARGE SCALE GENOMIC DNA]</scope>
    <source>
        <strain evidence="3 4">NRRL 25211</strain>
    </source>
</reference>
<keyword evidence="4" id="KW-1185">Reference proteome</keyword>
<dbReference type="AlphaFoldDB" id="A0A8H5UUM7"/>
<sequence>MPRFPYPPLLSAELRLLELHPGLPDDRLTGTVFHRILSPEDGELPDFEALSYCWGDQSRPEQVKLATERPTPGEQSDQSSDSGHVDIGPNLASALRALRYRDCKRVLWCDSICINQQDTVEREGQVQRMADVYMFAERVIAWLGPATPWASMAMETVRQVGNRHFPQEADTPWLYQNMTPHASAPTTNRSGIEITYGEPIPFSQDQWHSFEKLLDLNWHRRLWTHQEIVFANQETSIVRLGEEEMPWARYKDAVAFICTYPWGPLTAILLDPARCTRNEFVFVYKVAAIDCAVKQHASWIDALAFTEKYDCSDDRDRLYALRGLLQPDIARCIRVDYTKSAKEIAASACVTHLEQRRNLDFLRLCNSTTSPTWAVDLQKPLSVFEVSSDAGARSAASARLIKPGVLEVAGLTCDEITRKPIDLPGSKSFENIKEYLETLLMAFRDLTGNDDFHRDDKCVDELITAMTYGDLWDFSALRTESPPSGLRIALETGRLLVQHWVTAMANGEDSFHTMFHPRYYPATACTRTRNGTLACVPLESRSGDIIVTLLGLRCNLVLRPQPQDGSYEVVGPCYHPGFSDGQAVLGDDFCGWERGWCNKRHHLVFWKEGEPLRLRDPRLDRVPLPFGYSEYNPVVYHIDTVTWTHKDEHEEYMENERIYDPRMSEHRLKERGVPIERFRLI</sequence>
<dbReference type="InterPro" id="IPR010730">
    <property type="entry name" value="HET"/>
</dbReference>
<accession>A0A8H5UUM7</accession>
<dbReference type="PANTHER" id="PTHR24148:SF64">
    <property type="entry name" value="HETEROKARYON INCOMPATIBILITY DOMAIN-CONTAINING PROTEIN"/>
    <property type="match status" value="1"/>
</dbReference>
<feature type="compositionally biased region" description="Polar residues" evidence="1">
    <location>
        <begin position="73"/>
        <end position="82"/>
    </location>
</feature>
<dbReference type="InterPro" id="IPR052895">
    <property type="entry name" value="HetReg/Transcr_Mod"/>
</dbReference>
<dbReference type="Proteomes" id="UP000544095">
    <property type="component" value="Unassembled WGS sequence"/>
</dbReference>
<organism evidence="3 4">
    <name type="scientific">Fusarium pseudoanthophilum</name>
    <dbReference type="NCBI Taxonomy" id="48495"/>
    <lineage>
        <taxon>Eukaryota</taxon>
        <taxon>Fungi</taxon>
        <taxon>Dikarya</taxon>
        <taxon>Ascomycota</taxon>
        <taxon>Pezizomycotina</taxon>
        <taxon>Sordariomycetes</taxon>
        <taxon>Hypocreomycetidae</taxon>
        <taxon>Hypocreales</taxon>
        <taxon>Nectriaceae</taxon>
        <taxon>Fusarium</taxon>
        <taxon>Fusarium fujikuroi species complex</taxon>
    </lineage>
</organism>
<evidence type="ECO:0000313" key="4">
    <source>
        <dbReference type="Proteomes" id="UP000544095"/>
    </source>
</evidence>
<gene>
    <name evidence="3" type="ORF">FPANT_2998</name>
</gene>
<comment type="caution">
    <text evidence="3">The sequence shown here is derived from an EMBL/GenBank/DDBJ whole genome shotgun (WGS) entry which is preliminary data.</text>
</comment>
<dbReference type="PANTHER" id="PTHR24148">
    <property type="entry name" value="ANKYRIN REPEAT DOMAIN-CONTAINING PROTEIN 39 HOMOLOG-RELATED"/>
    <property type="match status" value="1"/>
</dbReference>
<feature type="region of interest" description="Disordered" evidence="1">
    <location>
        <begin position="62"/>
        <end position="86"/>
    </location>
</feature>
<evidence type="ECO:0000259" key="2">
    <source>
        <dbReference type="Pfam" id="PF06985"/>
    </source>
</evidence>
<evidence type="ECO:0000313" key="3">
    <source>
        <dbReference type="EMBL" id="KAF5599852.1"/>
    </source>
</evidence>
<dbReference type="Pfam" id="PF26639">
    <property type="entry name" value="Het-6_barrel"/>
    <property type="match status" value="1"/>
</dbReference>
<dbReference type="Pfam" id="PF06985">
    <property type="entry name" value="HET"/>
    <property type="match status" value="1"/>
</dbReference>
<proteinExistence type="predicted"/>
<dbReference type="EMBL" id="JAAOAR010000136">
    <property type="protein sequence ID" value="KAF5599852.1"/>
    <property type="molecule type" value="Genomic_DNA"/>
</dbReference>
<feature type="domain" description="Heterokaryon incompatibility" evidence="2">
    <location>
        <begin position="47"/>
        <end position="227"/>
    </location>
</feature>
<name>A0A8H5UUM7_9HYPO</name>